<dbReference type="Gene3D" id="2.150.10.10">
    <property type="entry name" value="Serralysin-like metalloprotease, C-terminal"/>
    <property type="match status" value="2"/>
</dbReference>
<feature type="domain" description="SD-repeat containing protein B" evidence="6">
    <location>
        <begin position="432"/>
        <end position="539"/>
    </location>
</feature>
<evidence type="ECO:0000256" key="1">
    <source>
        <dbReference type="ARBA" id="ARBA00004613"/>
    </source>
</evidence>
<dbReference type="EMBL" id="JACTNG010000001">
    <property type="protein sequence ID" value="MBO1077911.1"/>
    <property type="molecule type" value="Genomic_DNA"/>
</dbReference>
<evidence type="ECO:0000259" key="6">
    <source>
        <dbReference type="Pfam" id="PF17210"/>
    </source>
</evidence>
<feature type="domain" description="SD-repeat containing protein B" evidence="6">
    <location>
        <begin position="1230"/>
        <end position="1338"/>
    </location>
</feature>
<dbReference type="InterPro" id="IPR001343">
    <property type="entry name" value="Hemolysn_Ca-bd"/>
</dbReference>
<evidence type="ECO:0000256" key="3">
    <source>
        <dbReference type="ARBA" id="ARBA00022729"/>
    </source>
</evidence>
<dbReference type="InterPro" id="IPR038255">
    <property type="entry name" value="PBS_linker_sf"/>
</dbReference>
<dbReference type="Gene3D" id="2.60.40.10">
    <property type="entry name" value="Immunoglobulins"/>
    <property type="match status" value="17"/>
</dbReference>
<keyword evidence="8" id="KW-1185">Reference proteome</keyword>
<comment type="caution">
    <text evidence="7">The sequence shown here is derived from an EMBL/GenBank/DDBJ whole genome shotgun (WGS) entry which is preliminary data.</text>
</comment>
<organism evidence="7 8">
    <name type="scientific">Roseomonas haemaphysalidis</name>
    <dbReference type="NCBI Taxonomy" id="2768162"/>
    <lineage>
        <taxon>Bacteria</taxon>
        <taxon>Pseudomonadati</taxon>
        <taxon>Pseudomonadota</taxon>
        <taxon>Alphaproteobacteria</taxon>
        <taxon>Acetobacterales</taxon>
        <taxon>Roseomonadaceae</taxon>
        <taxon>Roseomonas</taxon>
    </lineage>
</organism>
<feature type="domain" description="SD-repeat containing protein B" evidence="6">
    <location>
        <begin position="1573"/>
        <end position="1679"/>
    </location>
</feature>
<dbReference type="InterPro" id="IPR018511">
    <property type="entry name" value="Hemolysin-typ_Ca-bd_CS"/>
</dbReference>
<dbReference type="SUPFAM" id="SSF51120">
    <property type="entry name" value="beta-Roll"/>
    <property type="match status" value="2"/>
</dbReference>
<evidence type="ECO:0000256" key="2">
    <source>
        <dbReference type="ARBA" id="ARBA00022525"/>
    </source>
</evidence>
<dbReference type="SUPFAM" id="SSF117074">
    <property type="entry name" value="Hypothetical protein PA1324"/>
    <property type="match status" value="17"/>
</dbReference>
<proteinExistence type="predicted"/>
<keyword evidence="3" id="KW-0732">Signal</keyword>
<keyword evidence="2" id="KW-0964">Secreted</keyword>
<name>A0ABS3KKA5_9PROT</name>
<dbReference type="Proteomes" id="UP001518989">
    <property type="component" value="Unassembled WGS sequence"/>
</dbReference>
<dbReference type="Pfam" id="PF17210">
    <property type="entry name" value="SdrD_B"/>
    <property type="match status" value="17"/>
</dbReference>
<accession>A0ABS3KKA5</accession>
<evidence type="ECO:0000313" key="8">
    <source>
        <dbReference type="Proteomes" id="UP001518989"/>
    </source>
</evidence>
<feature type="region of interest" description="Disordered" evidence="4">
    <location>
        <begin position="2154"/>
        <end position="2233"/>
    </location>
</feature>
<feature type="domain" description="SD-repeat containing protein B" evidence="6">
    <location>
        <begin position="1918"/>
        <end position="2021"/>
    </location>
</feature>
<feature type="domain" description="SD-repeat containing protein B" evidence="6">
    <location>
        <begin position="659"/>
        <end position="767"/>
    </location>
</feature>
<feature type="domain" description="SD-repeat containing protein B" evidence="6">
    <location>
        <begin position="1799"/>
        <end position="1907"/>
    </location>
</feature>
<dbReference type="InterPro" id="IPR033764">
    <property type="entry name" value="Sdr_B"/>
</dbReference>
<dbReference type="RefSeq" id="WP_207415303.1">
    <property type="nucleotide sequence ID" value="NZ_CP061179.1"/>
</dbReference>
<dbReference type="PRINTS" id="PR00313">
    <property type="entry name" value="CABNDNGRPT"/>
</dbReference>
<feature type="domain" description="SD-repeat containing protein B" evidence="6">
    <location>
        <begin position="317"/>
        <end position="426"/>
    </location>
</feature>
<feature type="domain" description="SD-repeat containing protein B" evidence="6">
    <location>
        <begin position="1117"/>
        <end position="1224"/>
    </location>
</feature>
<dbReference type="PANTHER" id="PTHR23303:SF15">
    <property type="entry name" value="COLOSSIN-A"/>
    <property type="match status" value="1"/>
</dbReference>
<feature type="domain" description="SD-repeat containing protein B" evidence="6">
    <location>
        <begin position="1685"/>
        <end position="1793"/>
    </location>
</feature>
<feature type="domain" description="DUF4214" evidence="5">
    <location>
        <begin position="2583"/>
        <end position="2650"/>
    </location>
</feature>
<feature type="domain" description="SD-repeat containing protein B" evidence="6">
    <location>
        <begin position="774"/>
        <end position="882"/>
    </location>
</feature>
<evidence type="ECO:0000313" key="7">
    <source>
        <dbReference type="EMBL" id="MBO1077911.1"/>
    </source>
</evidence>
<sequence>MAYTIDTSLASAPQNSSVTLLSLGTQASNGKVTSNTLRFGTNNANTITFGDGSGVYHGSTAGVAASPYGEAGNYLAAEPATLGGGVSFNYATAQKYFGLLWGSVDSGNTITFYNGLVQVGVITGSTVSSSPNGSQGADGSYFVNINFTDTSFTRVVFSTPSPAFEFNAIAYSASTVPTTPNQTGTPTVTTATDSGTGKVVGYDSAPATLGGTVFLDANADGLAAASDAAVSGVTVRLMNSAGAVVSTDVTDSTGAYKFNNVAAGNYTVTVVAPSGDRFSPTAAAATGSKVDSGGLASVSVTAGSSNTINAGVYVPASISGTAFVDANGNGVQDSGDTLLAGATVQLLNSAGTAITTTTTASNGTYSFTGVTPGDYVVAFTAPSGRVFTARDQGTNDAIDSDVGTNGRTGTITLASGGSASNVSAGVYTPVSISGVAFQDRNADGLQGTGDTLLAGVAVQLLDASGAVVASTTTATNGAYSFTSVAPGTYQVSFTAPGGTVFTLRDQGTNDAIDSDVGSNGRSGSITLASGGSAANVSAGVYTPATISGVAFTDNNADGVQSSSDAVLAGVAVQLLDASGTAVASTTTSATGAYSFSGVRPGTYQVAFTAPGGTVFTLRDQGTNDAIDSDVGTDGRSASLVLASGDSIANLSAGVYTPASISGVAFTDTNADGVQGAGDAVLAGVAVRLLDAGGAVVATTTTAANGAYSFNGLKPGTYEVGFAAPAGTVFTARDQGNNDATDSDVSSAGLSGSLTLTSGASIGNLSAGIYTPATISGTAFTDNNADGVQGAGDTVLAGTTVQLLDASGAVVATTTTSAAGAYSFTAIRPGTYQVAFTAPNGTVFTLRDQGTNDAIDSDVGANGRSAAITLASGGSATNISAGVYTPVSISGVAFLDSNGNGIQNTTDTLLTGVAVQLLDANGGVVGSTTTSATGTYSFTGVAPGTYQVAFTAPDGTVFTARDQGGNDAIDSDVGSNGRSATFTLTSGGSAANVSAGVYAPVSISGTAFVDRNADGVQGPSDTVLAGVPVQLLDASGTVVANATTSATGAYSFTGVAPGTYQVAFTAPSGTVFTLRDQGTNDTIDSDVGANGRSGAITLASGGSATNVSAGVYAPVSISGTAFVDGNGNGLQDPGDAVLSGTTVQLLDAGGAVVASTTTSSTGAYNFAGVAPGTYQVGFTAPAGTVFTARDQGTNDAIDSDVGTNGRTGTITLASGGSASNVSAGVYTPVSISGVAFQDRNADGLQGTGDTLLAGVAVQLLDAGGAVVASTTTATNGAYSFTSVAPGTYQVSFTAPDGTVFTLRDQGTNDAIDSDVGANGRSGNLTLASGGTATNVSAGVYTPTGISGVAFLDSNADGLQGPGDTLLAGVAVQLLNGSGAVVSSTTTSSTGAYTFAGVGPGSYQVAFTAPDGTVFTLRDQGTNDAIDSDVGANGRSGTITLASGDSAANVSAGVYAPVSVGGVAFIDNNGNGIQDAGDGLAAGVAVQLLNGSGAVVGSTTTSSTGAYSFAGVAPGTYQVAFTGPAGTVFTARDQGTNDSIDSDVGTNGRSGSVVLSSGGSSGAVSAGFYTPAAISGVAFTDSNGNGIQDTGDAVSAGVTVRLTDANGAVLGTTTTSATGAYNFAGLAPGAYRVAFTAPNGTVFTARDQGSNDSIDSDVGADGRSSVINLQSGASVGNVSAGVYTPVTIGGVAFTDNNADGVQGTGDAVLAGVAVRLLDGTGGIVASTTTAANGAYSFAGVAPGTYKVAFTAPDGTVFTLRDQGSNDAIDSDVGSDGRSALFTLPSGGSSANLSAGVYTPASISGTAFVDSNGNGVQDAGDAVLAGTTVQLLNGSGAVVGTTTTAANGTYSFAGLQPGRYEVAFTAPAGAIFTGRDQGNNDSLDSDVGANGRSGLITLASGSSVGNLSAGVYTPGRVSGIAFTDTNADGIRNGDEPVLAGVAVRLLDSNGAVVASTTTAANGTYSFGSIVPGTYQVAFTAPRGTAFTARDQGTNDAVDSDVGGNGESAPFTLVSGGSVSDLSAGVFTPGLAQLGGYAWMDANGDGIHGSDEVALQGVMVRLLDASGKALGPVTTTDASGFFSFTGLSAGSYRAGFAPLLGSTFTLADRGGNEALDSDVTGANGVSSLLVQLGNGTVDNRSTVGLVIDLRQSPSYAPSVNLGDGDNNFSSGTDSPAVVHGNGGNDILQGRGGNDTLYGDAGNDFINGHEGNDGLNGGDGDDNVQGQEGDDLILGGAGNDIGEGGLGNDVLLGGPGNDNMQGELGDDMLFGGTGDDIMVGNEGNDLLAGGAGNDSLPGGPGNDVVIGGRDNGRLVLNAAGQLGGFVVGDLIEGNEGADAFVYQAGDGVDLMLDFNPAEGDTLTIYGHTAFSAIGRLPDGRMALYLGPNSGFVINNDIFRDIPAGSPLPGIRFVQSLADAPGDIVGGDMVIPILARNWLSKFQGLGPITVSQDFPALDQTVSPQDLTNVTFDNYLQLSSTNDSVTLPAGNNWVDAGSGYDVITAPGGFRGVGHALLPGGLRLDIGSSTDLITGGEEVRFADGTLFLSPDSNAAQVFRLYDAALGRTPDQGGLNTWIAQLDSGAPLINLADAFLGSAEFGQRYGNLSNQDYVTLLYRNVLDRAPDEGGYALWNSVLAAGASRAQVLLSFSESAENKAAQLPTTSAGIWDLSETAAQIARLYDTALGRLPDVAGLSFWRGNIESGGFTLNGVAEAFVNSAEFQAQYGSLSNRAFVELVYQNALDRNGDAAGIDFWTNNLDSGAFSRSGVVLGFSESVEHQALTAPNIVSEDPGRFGILFTS</sequence>
<dbReference type="InterPro" id="IPR013783">
    <property type="entry name" value="Ig-like_fold"/>
</dbReference>
<gene>
    <name evidence="7" type="ORF">IAI61_02625</name>
</gene>
<evidence type="ECO:0000256" key="4">
    <source>
        <dbReference type="SAM" id="MobiDB-lite"/>
    </source>
</evidence>
<feature type="domain" description="SD-repeat containing protein B" evidence="6">
    <location>
        <begin position="2028"/>
        <end position="2140"/>
    </location>
</feature>
<feature type="domain" description="DUF4214" evidence="5">
    <location>
        <begin position="2705"/>
        <end position="2774"/>
    </location>
</feature>
<feature type="domain" description="SD-repeat containing protein B" evidence="6">
    <location>
        <begin position="1457"/>
        <end position="1566"/>
    </location>
</feature>
<feature type="domain" description="SD-repeat containing protein B" evidence="6">
    <location>
        <begin position="1347"/>
        <end position="1452"/>
    </location>
</feature>
<feature type="domain" description="SD-repeat containing protein B" evidence="6">
    <location>
        <begin position="889"/>
        <end position="995"/>
    </location>
</feature>
<dbReference type="InterPro" id="IPR051417">
    <property type="entry name" value="SDr/BOS_complex"/>
</dbReference>
<protein>
    <submittedName>
        <fullName evidence="7">Carboxypeptidase regulatory-like domain-containing protein</fullName>
    </submittedName>
</protein>
<feature type="domain" description="SD-repeat containing protein B" evidence="6">
    <location>
        <begin position="546"/>
        <end position="653"/>
    </location>
</feature>
<dbReference type="Pfam" id="PF00353">
    <property type="entry name" value="HemolysinCabind"/>
    <property type="match status" value="4"/>
</dbReference>
<comment type="subcellular location">
    <subcellularLocation>
        <location evidence="1">Secreted</location>
    </subcellularLocation>
</comment>
<dbReference type="InterPro" id="IPR025282">
    <property type="entry name" value="DUF4214"/>
</dbReference>
<feature type="domain" description="SD-repeat containing protein B" evidence="6">
    <location>
        <begin position="1003"/>
        <end position="1110"/>
    </location>
</feature>
<reference evidence="7 8" key="1">
    <citation type="submission" date="2020-09" db="EMBL/GenBank/DDBJ databases">
        <title>Roseomonas.</title>
        <authorList>
            <person name="Zhu W."/>
        </authorList>
    </citation>
    <scope>NUCLEOTIDE SEQUENCE [LARGE SCALE GENOMIC DNA]</scope>
    <source>
        <strain evidence="7 8">573</strain>
    </source>
</reference>
<dbReference type="PROSITE" id="PS00330">
    <property type="entry name" value="HEMOLYSIN_CALCIUM"/>
    <property type="match status" value="1"/>
</dbReference>
<dbReference type="Gene3D" id="1.10.3130.20">
    <property type="entry name" value="Phycobilisome linker domain"/>
    <property type="match status" value="2"/>
</dbReference>
<dbReference type="PANTHER" id="PTHR23303">
    <property type="entry name" value="CARBOXYPEPTIDASE REGULATORY REGION-CONTAINING"/>
    <property type="match status" value="1"/>
</dbReference>
<feature type="domain" description="SD-repeat containing protein B" evidence="6">
    <location>
        <begin position="207"/>
        <end position="295"/>
    </location>
</feature>
<dbReference type="Pfam" id="PF13946">
    <property type="entry name" value="DUF4214"/>
    <property type="match status" value="2"/>
</dbReference>
<dbReference type="InterPro" id="IPR011049">
    <property type="entry name" value="Serralysin-like_metalloprot_C"/>
</dbReference>
<evidence type="ECO:0000259" key="5">
    <source>
        <dbReference type="Pfam" id="PF13946"/>
    </source>
</evidence>